<sequence length="57" mass="6409">MEQPFYQSRKHVDPRTSQMAWGPVEPPRISSILLLMTGVMVLVVLLVEALIPLFTAT</sequence>
<reference evidence="2" key="1">
    <citation type="submission" date="2023-08" db="EMBL/GenBank/DDBJ databases">
        <title>Complete genome sequence of Sinorhizobium chiapanecum ITTG S70 isolated from Acaciella angustissima nodules in Chiapas-Mexico.</title>
        <authorList>
            <person name="Rincon-Rosales R."/>
            <person name="Rogel M.A."/>
            <person name="Rincon-Medina C.I."/>
            <person name="Guerrero G."/>
            <person name="Manzano-Gomez L.A."/>
            <person name="Lopez-Lopez A."/>
            <person name="Rincon Molina F.A."/>
            <person name="Martinez-Romero E."/>
        </authorList>
    </citation>
    <scope>NUCLEOTIDE SEQUENCE</scope>
    <source>
        <strain evidence="2">ITTG S70</strain>
    </source>
</reference>
<keyword evidence="1" id="KW-0812">Transmembrane</keyword>
<dbReference type="Proteomes" id="UP001432360">
    <property type="component" value="Chromosome"/>
</dbReference>
<name>A0ABZ2BC89_9HYPH</name>
<organism evidence="2 3">
    <name type="scientific">Sinorhizobium chiapasense</name>
    <dbReference type="NCBI Taxonomy" id="501572"/>
    <lineage>
        <taxon>Bacteria</taxon>
        <taxon>Pseudomonadati</taxon>
        <taxon>Pseudomonadota</taxon>
        <taxon>Alphaproteobacteria</taxon>
        <taxon>Hyphomicrobiales</taxon>
        <taxon>Rhizobiaceae</taxon>
        <taxon>Sinorhizobium/Ensifer group</taxon>
        <taxon>Sinorhizobium</taxon>
    </lineage>
</organism>
<dbReference type="RefSeq" id="WP_331373152.1">
    <property type="nucleotide sequence ID" value="NZ_CP133148.1"/>
</dbReference>
<keyword evidence="1" id="KW-0472">Membrane</keyword>
<evidence type="ECO:0000313" key="3">
    <source>
        <dbReference type="Proteomes" id="UP001432360"/>
    </source>
</evidence>
<proteinExistence type="predicted"/>
<evidence type="ECO:0000313" key="2">
    <source>
        <dbReference type="EMBL" id="WVT03956.1"/>
    </source>
</evidence>
<evidence type="ECO:0000256" key="1">
    <source>
        <dbReference type="SAM" id="Phobius"/>
    </source>
</evidence>
<feature type="transmembrane region" description="Helical" evidence="1">
    <location>
        <begin position="29"/>
        <end position="54"/>
    </location>
</feature>
<gene>
    <name evidence="2" type="ORF">RB548_00640</name>
</gene>
<dbReference type="EMBL" id="CP133148">
    <property type="protein sequence ID" value="WVT03956.1"/>
    <property type="molecule type" value="Genomic_DNA"/>
</dbReference>
<keyword evidence="3" id="KW-1185">Reference proteome</keyword>
<protein>
    <recommendedName>
        <fullName evidence="4">Transmembrane protein</fullName>
    </recommendedName>
</protein>
<evidence type="ECO:0008006" key="4">
    <source>
        <dbReference type="Google" id="ProtNLM"/>
    </source>
</evidence>
<keyword evidence="1" id="KW-1133">Transmembrane helix</keyword>
<accession>A0ABZ2BC89</accession>